<evidence type="ECO:0000313" key="3">
    <source>
        <dbReference type="Proteomes" id="UP000078503"/>
    </source>
</evidence>
<dbReference type="SUPFAM" id="SSF53474">
    <property type="entry name" value="alpha/beta-Hydrolases"/>
    <property type="match status" value="1"/>
</dbReference>
<dbReference type="InterPro" id="IPR000073">
    <property type="entry name" value="AB_hydrolase_1"/>
</dbReference>
<dbReference type="InterPro" id="IPR050266">
    <property type="entry name" value="AB_hydrolase_sf"/>
</dbReference>
<dbReference type="PANTHER" id="PTHR43798">
    <property type="entry name" value="MONOACYLGLYCEROL LIPASE"/>
    <property type="match status" value="1"/>
</dbReference>
<dbReference type="RefSeq" id="WP_068329196.1">
    <property type="nucleotide sequence ID" value="NZ_LVHF01000012.1"/>
</dbReference>
<comment type="caution">
    <text evidence="2">The sequence shown here is derived from an EMBL/GenBank/DDBJ whole genome shotgun (WGS) entry which is preliminary data.</text>
</comment>
<dbReference type="Pfam" id="PF00561">
    <property type="entry name" value="Abhydrolase_1"/>
    <property type="match status" value="1"/>
</dbReference>
<sequence>MKEMAFQLAERQLAGLSAGVSEDEKPLLLFLHGWQDNAASFSALFPQLGHHYRLMALDWPGHGHSERRDGDNYYHFADYLDDLHQVINQLECRSLVLVGHSLGALVASAYCGAFPEKVAGLVLIEGLGPLYEAPENAIQRLRDGILSRQRFRTKQQQKPRRAMRSLEQAIALRCNINHVTPEQIRPLVERGVVEIDGAWYWRHDERLRCDSLYRMTKAHSEAYLREISCPVLSIVGEQGFPRLQQRAPELEWIPDIQQVTVSGGHHCHLESPLTVCEQIMLYVSKIESLV</sequence>
<dbReference type="PANTHER" id="PTHR43798:SF33">
    <property type="entry name" value="HYDROLASE, PUTATIVE (AFU_ORTHOLOGUE AFUA_2G14860)-RELATED"/>
    <property type="match status" value="1"/>
</dbReference>
<dbReference type="OrthoDB" id="149912at2"/>
<organism evidence="2 3">
    <name type="scientific">Photobacterium jeanii</name>
    <dbReference type="NCBI Taxonomy" id="858640"/>
    <lineage>
        <taxon>Bacteria</taxon>
        <taxon>Pseudomonadati</taxon>
        <taxon>Pseudomonadota</taxon>
        <taxon>Gammaproteobacteria</taxon>
        <taxon>Vibrionales</taxon>
        <taxon>Vibrionaceae</taxon>
        <taxon>Photobacterium</taxon>
    </lineage>
</organism>
<name>A0A178KNC2_9GAMM</name>
<dbReference type="Gene3D" id="3.40.50.1820">
    <property type="entry name" value="alpha/beta hydrolase"/>
    <property type="match status" value="1"/>
</dbReference>
<dbReference type="EMBL" id="LVHF01000012">
    <property type="protein sequence ID" value="OAN18475.1"/>
    <property type="molecule type" value="Genomic_DNA"/>
</dbReference>
<dbReference type="AlphaFoldDB" id="A0A178KNC2"/>
<keyword evidence="3" id="KW-1185">Reference proteome</keyword>
<dbReference type="Proteomes" id="UP000078503">
    <property type="component" value="Unassembled WGS sequence"/>
</dbReference>
<gene>
    <name evidence="2" type="ORF">A3K86_06200</name>
</gene>
<protein>
    <submittedName>
        <fullName evidence="2">Hydrolase</fullName>
    </submittedName>
</protein>
<dbReference type="STRING" id="858640.A3K86_06200"/>
<evidence type="ECO:0000259" key="1">
    <source>
        <dbReference type="Pfam" id="PF00561"/>
    </source>
</evidence>
<keyword evidence="2" id="KW-0378">Hydrolase</keyword>
<dbReference type="PRINTS" id="PR00111">
    <property type="entry name" value="ABHYDROLASE"/>
</dbReference>
<accession>A0A178KNC2</accession>
<evidence type="ECO:0000313" key="2">
    <source>
        <dbReference type="EMBL" id="OAN18475.1"/>
    </source>
</evidence>
<dbReference type="GO" id="GO:0016020">
    <property type="term" value="C:membrane"/>
    <property type="evidence" value="ECO:0007669"/>
    <property type="project" value="TreeGrafter"/>
</dbReference>
<dbReference type="InterPro" id="IPR029058">
    <property type="entry name" value="AB_hydrolase_fold"/>
</dbReference>
<feature type="domain" description="AB hydrolase-1" evidence="1">
    <location>
        <begin position="26"/>
        <end position="271"/>
    </location>
</feature>
<proteinExistence type="predicted"/>
<reference evidence="2 3" key="1">
    <citation type="submission" date="2016-03" db="EMBL/GenBank/DDBJ databases">
        <title>Photobacterium proteolyticum sp. nov. a protease producing bacterium isolated from ocean sediments of Laizhou Bay.</title>
        <authorList>
            <person name="Li Y."/>
        </authorList>
    </citation>
    <scope>NUCLEOTIDE SEQUENCE [LARGE SCALE GENOMIC DNA]</scope>
    <source>
        <strain evidence="2 3">R-40508</strain>
    </source>
</reference>
<dbReference type="GO" id="GO:0016787">
    <property type="term" value="F:hydrolase activity"/>
    <property type="evidence" value="ECO:0007669"/>
    <property type="project" value="UniProtKB-KW"/>
</dbReference>